<evidence type="ECO:0000256" key="2">
    <source>
        <dbReference type="ARBA" id="ARBA00022723"/>
    </source>
</evidence>
<evidence type="ECO:0000313" key="7">
    <source>
        <dbReference type="Proteomes" id="UP000298210"/>
    </source>
</evidence>
<dbReference type="SUPFAM" id="SSF88713">
    <property type="entry name" value="Glycoside hydrolase/deacetylase"/>
    <property type="match status" value="1"/>
</dbReference>
<evidence type="ECO:0000256" key="5">
    <source>
        <dbReference type="ARBA" id="ARBA00023277"/>
    </source>
</evidence>
<keyword evidence="5" id="KW-0119">Carbohydrate metabolism</keyword>
<keyword evidence="2" id="KW-0479">Metal-binding</keyword>
<dbReference type="PANTHER" id="PTHR31609:SF1">
    <property type="entry name" value="CARBOHYDRATE DEACETYLASE"/>
    <property type="match status" value="1"/>
</dbReference>
<dbReference type="GO" id="GO:0000272">
    <property type="term" value="P:polysaccharide catabolic process"/>
    <property type="evidence" value="ECO:0007669"/>
    <property type="project" value="InterPro"/>
</dbReference>
<comment type="caution">
    <text evidence="6">The sequence shown here is derived from an EMBL/GenBank/DDBJ whole genome shotgun (WGS) entry which is preliminary data.</text>
</comment>
<dbReference type="InterPro" id="IPR006879">
    <property type="entry name" value="YdjC-like"/>
</dbReference>
<comment type="cofactor">
    <cofactor evidence="1">
        <name>Mg(2+)</name>
        <dbReference type="ChEBI" id="CHEBI:18420"/>
    </cofactor>
</comment>
<evidence type="ECO:0000256" key="3">
    <source>
        <dbReference type="ARBA" id="ARBA00022801"/>
    </source>
</evidence>
<sequence length="267" mass="30526">MEKLRSIRKPIFMGNERVFKLNDTTVNGGLGNMSTVVFNADDFGLSRGVNYGILDCHLHGVVSSTTMLVNMPGTRHAVALAQQHPSLRVGVHLALTIGTPLAENVPSLTNQDGQFRSLLEQRNERLIDPADVLREWTKQIETFFEFGLTPSHLDSHHHMHNWAHLRPVIEELASVYQLPWRHYFEETPHQTQMYTEAFDERFYKQGVTHKALDRILDEHRGVQSLEIMCHPAYADTTLTTTSSYVSERLKETDVLMTYTLPDGWTLK</sequence>
<dbReference type="EMBL" id="SNUX01000002">
    <property type="protein sequence ID" value="TES49462.1"/>
    <property type="molecule type" value="Genomic_DNA"/>
</dbReference>
<dbReference type="Pfam" id="PF04794">
    <property type="entry name" value="YdjC"/>
    <property type="match status" value="1"/>
</dbReference>
<dbReference type="Proteomes" id="UP000298210">
    <property type="component" value="Unassembled WGS sequence"/>
</dbReference>
<protein>
    <submittedName>
        <fullName evidence="6">Chitin disaccharide deacetylase</fullName>
        <ecNumber evidence="6">3.5.1.105</ecNumber>
    </submittedName>
</protein>
<dbReference type="GO" id="GO:0046872">
    <property type="term" value="F:metal ion binding"/>
    <property type="evidence" value="ECO:0007669"/>
    <property type="project" value="UniProtKB-KW"/>
</dbReference>
<name>A0A4Y7WLS9_9BACI</name>
<dbReference type="CDD" id="cd10803">
    <property type="entry name" value="YdjC_EF3048_like"/>
    <property type="match status" value="1"/>
</dbReference>
<dbReference type="EC" id="3.5.1.105" evidence="6"/>
<reference evidence="6 7" key="1">
    <citation type="submission" date="2019-03" db="EMBL/GenBank/DDBJ databases">
        <authorList>
            <person name="Liu G."/>
        </authorList>
    </citation>
    <scope>NUCLEOTIDE SEQUENCE [LARGE SCALE GENOMIC DNA]</scope>
    <source>
        <strain evidence="6 7">DSM 19099</strain>
    </source>
</reference>
<gene>
    <name evidence="6" type="primary">chbG</name>
    <name evidence="6" type="ORF">E2L03_08305</name>
</gene>
<keyword evidence="3 6" id="KW-0378">Hydrolase</keyword>
<proteinExistence type="predicted"/>
<dbReference type="AlphaFoldDB" id="A0A4Y7WLS9"/>
<keyword evidence="4" id="KW-0460">Magnesium</keyword>
<dbReference type="GO" id="GO:0019213">
    <property type="term" value="F:deacetylase activity"/>
    <property type="evidence" value="ECO:0007669"/>
    <property type="project" value="TreeGrafter"/>
</dbReference>
<dbReference type="InterPro" id="IPR011330">
    <property type="entry name" value="Glyco_hydro/deAcase_b/a-brl"/>
</dbReference>
<accession>A0A4Y7WLS9</accession>
<dbReference type="Gene3D" id="3.20.20.370">
    <property type="entry name" value="Glycoside hydrolase/deacetylase"/>
    <property type="match status" value="1"/>
</dbReference>
<evidence type="ECO:0000256" key="4">
    <source>
        <dbReference type="ARBA" id="ARBA00022842"/>
    </source>
</evidence>
<dbReference type="PANTHER" id="PTHR31609">
    <property type="entry name" value="YDJC DEACETYLASE FAMILY MEMBER"/>
    <property type="match status" value="1"/>
</dbReference>
<organism evidence="6 7">
    <name type="scientific">Shouchella lehensis</name>
    <dbReference type="NCBI Taxonomy" id="300825"/>
    <lineage>
        <taxon>Bacteria</taxon>
        <taxon>Bacillati</taxon>
        <taxon>Bacillota</taxon>
        <taxon>Bacilli</taxon>
        <taxon>Bacillales</taxon>
        <taxon>Bacillaceae</taxon>
        <taxon>Shouchella</taxon>
    </lineage>
</organism>
<dbReference type="NCBIfam" id="NF002559">
    <property type="entry name" value="PRK02134.1"/>
    <property type="match status" value="1"/>
</dbReference>
<dbReference type="InterPro" id="IPR022948">
    <property type="entry name" value="COD_ChbG_bac"/>
</dbReference>
<dbReference type="GO" id="GO:0036311">
    <property type="term" value="F:chitin disaccharide deacetylase activity"/>
    <property type="evidence" value="ECO:0007669"/>
    <property type="project" value="UniProtKB-EC"/>
</dbReference>
<evidence type="ECO:0000256" key="1">
    <source>
        <dbReference type="ARBA" id="ARBA00001946"/>
    </source>
</evidence>
<evidence type="ECO:0000313" key="6">
    <source>
        <dbReference type="EMBL" id="TES49462.1"/>
    </source>
</evidence>